<reference evidence="1 2" key="2">
    <citation type="journal article" date="2015" name="Int. J. Syst. Evol. Microbiol.">
        <title>Acinetobacter seifertii sp. nov., a member of the Acinetobacter calcoaceticus-Acinetobacter baumannii complex isolated from human clinical specimens.</title>
        <authorList>
            <person name="Nemec A."/>
            <person name="Krizova L."/>
            <person name="Maixnerova M."/>
            <person name="Sedo O."/>
            <person name="Brisse S."/>
            <person name="Higgins P.G."/>
        </authorList>
    </citation>
    <scope>NUCLEOTIDE SEQUENCE [LARGE SCALE GENOMIC DNA]</scope>
    <source>
        <strain evidence="1 2">NIPH 973</strain>
    </source>
</reference>
<name>N8S666_9GAMM</name>
<proteinExistence type="predicted"/>
<dbReference type="AlphaFoldDB" id="N8S666"/>
<accession>N8S666</accession>
<dbReference type="RefSeq" id="WP_004701744.1">
    <property type="nucleotide sequence ID" value="NZ_JBMPAH010000003.1"/>
</dbReference>
<evidence type="ECO:0000313" key="1">
    <source>
        <dbReference type="EMBL" id="ENU41862.1"/>
    </source>
</evidence>
<dbReference type="HOGENOM" id="CLU_2327529_0_0_6"/>
<dbReference type="Proteomes" id="UP000013065">
    <property type="component" value="Unassembled WGS sequence"/>
</dbReference>
<gene>
    <name evidence="1" type="ORF">F985_02749</name>
</gene>
<evidence type="ECO:0000313" key="2">
    <source>
        <dbReference type="Proteomes" id="UP000013065"/>
    </source>
</evidence>
<organism evidence="1 2">
    <name type="scientific">Acinetobacter seifertii</name>
    <dbReference type="NCBI Taxonomy" id="1530123"/>
    <lineage>
        <taxon>Bacteria</taxon>
        <taxon>Pseudomonadati</taxon>
        <taxon>Pseudomonadota</taxon>
        <taxon>Gammaproteobacteria</taxon>
        <taxon>Moraxellales</taxon>
        <taxon>Moraxellaceae</taxon>
        <taxon>Acinetobacter</taxon>
        <taxon>Acinetobacter calcoaceticus/baumannii complex</taxon>
    </lineage>
</organism>
<sequence length="98" mass="11600">MELHVEYPTPEQVVAIYENFIKNGSCFHNELNDYTYKGFEQIVPYLDSEFRKLGYTGARLALFGLYKNLWGTVVWIEDPALEDYEANKELIDFYMEKN</sequence>
<reference evidence="2" key="1">
    <citation type="submission" date="2013-02" db="EMBL/GenBank/DDBJ databases">
        <title>The Genome Sequence of Acinetobacter sp. NIPH 973.</title>
        <authorList>
            <consortium name="The Broad Institute Genome Sequencing Platform"/>
            <consortium name="The Broad Institute Genome Sequencing Center for Infectious Disease"/>
            <person name="Cerqueira G."/>
            <person name="Feldgarden M."/>
            <person name="Courvalin P."/>
            <person name="Perichon B."/>
            <person name="Grillot-Courvalin C."/>
            <person name="Clermont D."/>
            <person name="Rocha E."/>
            <person name="Yoon E.-J."/>
            <person name="Nemec A."/>
            <person name="Walker B."/>
            <person name="Young S.K."/>
            <person name="Zeng Q."/>
            <person name="Gargeya S."/>
            <person name="Fitzgerald M."/>
            <person name="Haas B."/>
            <person name="Abouelleil A."/>
            <person name="Alvarado L."/>
            <person name="Arachchi H.M."/>
            <person name="Berlin A.M."/>
            <person name="Chapman S.B."/>
            <person name="Dewar J."/>
            <person name="Goldberg J."/>
            <person name="Griggs A."/>
            <person name="Gujja S."/>
            <person name="Hansen M."/>
            <person name="Howarth C."/>
            <person name="Imamovic A."/>
            <person name="Larimer J."/>
            <person name="McCowan C."/>
            <person name="Murphy C."/>
            <person name="Neiman D."/>
            <person name="Pearson M."/>
            <person name="Priest M."/>
            <person name="Roberts A."/>
            <person name="Saif S."/>
            <person name="Shea T."/>
            <person name="Sisk P."/>
            <person name="Sykes S."/>
            <person name="Wortman J."/>
            <person name="Nusbaum C."/>
            <person name="Birren B."/>
        </authorList>
    </citation>
    <scope>NUCLEOTIDE SEQUENCE [LARGE SCALE GENOMIC DNA]</scope>
    <source>
        <strain evidence="2">NIPH 973</strain>
    </source>
</reference>
<protein>
    <submittedName>
        <fullName evidence="1">Uncharacterized protein</fullName>
    </submittedName>
</protein>
<comment type="caution">
    <text evidence="1">The sequence shown here is derived from an EMBL/GenBank/DDBJ whole genome shotgun (WGS) entry which is preliminary data.</text>
</comment>
<dbReference type="EMBL" id="APOO01000022">
    <property type="protein sequence ID" value="ENU41862.1"/>
    <property type="molecule type" value="Genomic_DNA"/>
</dbReference>
<dbReference type="PATRIC" id="fig|520709.3.peg.2691"/>